<sequence>MVREREDWERYRERILRRVDDFKKSKVAFDEEKAKFEADRKSEQWGRESLKGKLRAAEDLLAKEKAEFKRLCEKDNQRAFAARNKITKLEGKVVELTAKLEDAQAAQAAKEQAEVRETSLLVYAFVG</sequence>
<reference evidence="2" key="1">
    <citation type="journal article" date="2017" name="Nature">
        <title>The sunflower genome provides insights into oil metabolism, flowering and Asterid evolution.</title>
        <authorList>
            <person name="Badouin H."/>
            <person name="Gouzy J."/>
            <person name="Grassa C.J."/>
            <person name="Murat F."/>
            <person name="Staton S.E."/>
            <person name="Cottret L."/>
            <person name="Lelandais-Briere C."/>
            <person name="Owens G.L."/>
            <person name="Carrere S."/>
            <person name="Mayjonade B."/>
            <person name="Legrand L."/>
            <person name="Gill N."/>
            <person name="Kane N.C."/>
            <person name="Bowers J.E."/>
            <person name="Hubner S."/>
            <person name="Bellec A."/>
            <person name="Berard A."/>
            <person name="Berges H."/>
            <person name="Blanchet N."/>
            <person name="Boniface M.C."/>
            <person name="Brunel D."/>
            <person name="Catrice O."/>
            <person name="Chaidir N."/>
            <person name="Claudel C."/>
            <person name="Donnadieu C."/>
            <person name="Faraut T."/>
            <person name="Fievet G."/>
            <person name="Helmstetter N."/>
            <person name="King M."/>
            <person name="Knapp S.J."/>
            <person name="Lai Z."/>
            <person name="Le Paslier M.C."/>
            <person name="Lippi Y."/>
            <person name="Lorenzon L."/>
            <person name="Mandel J.R."/>
            <person name="Marage G."/>
            <person name="Marchand G."/>
            <person name="Marquand E."/>
            <person name="Bret-Mestries E."/>
            <person name="Morien E."/>
            <person name="Nambeesan S."/>
            <person name="Nguyen T."/>
            <person name="Pegot-Espagnet P."/>
            <person name="Pouilly N."/>
            <person name="Raftis F."/>
            <person name="Sallet E."/>
            <person name="Schiex T."/>
            <person name="Thomas J."/>
            <person name="Vandecasteele C."/>
            <person name="Vares D."/>
            <person name="Vear F."/>
            <person name="Vautrin S."/>
            <person name="Crespi M."/>
            <person name="Mangin B."/>
            <person name="Burke J.M."/>
            <person name="Salse J."/>
            <person name="Munos S."/>
            <person name="Vincourt P."/>
            <person name="Rieseberg L.H."/>
            <person name="Langlade N.B."/>
        </authorList>
    </citation>
    <scope>NUCLEOTIDE SEQUENCE</scope>
    <source>
        <tissue evidence="2">Leaves</tissue>
    </source>
</reference>
<dbReference type="AlphaFoldDB" id="A0A9K3JNT4"/>
<keyword evidence="1" id="KW-0175">Coiled coil</keyword>
<proteinExistence type="predicted"/>
<feature type="coiled-coil region" evidence="1">
    <location>
        <begin position="47"/>
        <end position="116"/>
    </location>
</feature>
<evidence type="ECO:0000256" key="1">
    <source>
        <dbReference type="SAM" id="Coils"/>
    </source>
</evidence>
<accession>A0A9K3JNT4</accession>
<evidence type="ECO:0000313" key="2">
    <source>
        <dbReference type="EMBL" id="KAF5818328.1"/>
    </source>
</evidence>
<dbReference type="Gramene" id="mRNA:HanXRQr2_Chr02g0063801">
    <property type="protein sequence ID" value="CDS:HanXRQr2_Chr02g0063801.1"/>
    <property type="gene ID" value="HanXRQr2_Chr02g0063801"/>
</dbReference>
<dbReference type="Proteomes" id="UP000215914">
    <property type="component" value="Unassembled WGS sequence"/>
</dbReference>
<reference evidence="2" key="2">
    <citation type="submission" date="2020-06" db="EMBL/GenBank/DDBJ databases">
        <title>Helianthus annuus Genome sequencing and assembly Release 2.</title>
        <authorList>
            <person name="Gouzy J."/>
            <person name="Langlade N."/>
            <person name="Munos S."/>
        </authorList>
    </citation>
    <scope>NUCLEOTIDE SEQUENCE</scope>
    <source>
        <tissue evidence="2">Leaves</tissue>
    </source>
</reference>
<gene>
    <name evidence="2" type="ORF">HanXRQr2_Chr02g0063801</name>
</gene>
<keyword evidence="3" id="KW-1185">Reference proteome</keyword>
<dbReference type="EMBL" id="MNCJ02000317">
    <property type="protein sequence ID" value="KAF5818328.1"/>
    <property type="molecule type" value="Genomic_DNA"/>
</dbReference>
<comment type="caution">
    <text evidence="2">The sequence shown here is derived from an EMBL/GenBank/DDBJ whole genome shotgun (WGS) entry which is preliminary data.</text>
</comment>
<dbReference type="PANTHER" id="PTHR31099">
    <property type="entry name" value="OS06G0165300 PROTEIN"/>
    <property type="match status" value="1"/>
</dbReference>
<evidence type="ECO:0000313" key="3">
    <source>
        <dbReference type="Proteomes" id="UP000215914"/>
    </source>
</evidence>
<name>A0A9K3JNT4_HELAN</name>
<organism evidence="2 3">
    <name type="scientific">Helianthus annuus</name>
    <name type="common">Common sunflower</name>
    <dbReference type="NCBI Taxonomy" id="4232"/>
    <lineage>
        <taxon>Eukaryota</taxon>
        <taxon>Viridiplantae</taxon>
        <taxon>Streptophyta</taxon>
        <taxon>Embryophyta</taxon>
        <taxon>Tracheophyta</taxon>
        <taxon>Spermatophyta</taxon>
        <taxon>Magnoliopsida</taxon>
        <taxon>eudicotyledons</taxon>
        <taxon>Gunneridae</taxon>
        <taxon>Pentapetalae</taxon>
        <taxon>asterids</taxon>
        <taxon>campanulids</taxon>
        <taxon>Asterales</taxon>
        <taxon>Asteraceae</taxon>
        <taxon>Asteroideae</taxon>
        <taxon>Heliantheae alliance</taxon>
        <taxon>Heliantheae</taxon>
        <taxon>Helianthus</taxon>
    </lineage>
</organism>
<dbReference type="PANTHER" id="PTHR31099:SF49">
    <property type="entry name" value="MYOSIN HEAVY CHAIN-LIKE PROTEIN"/>
    <property type="match status" value="1"/>
</dbReference>
<protein>
    <submittedName>
        <fullName evidence="2">Uncharacterized protein</fullName>
    </submittedName>
</protein>